<sequence>MSRKPRSGCQVKGWWDKSHKKFCRIMQEPNVQRMHNLDYSVQGTRIKFKENICNDTESEASMS</sequence>
<keyword evidence="2" id="KW-1185">Reference proteome</keyword>
<dbReference type="GeneID" id="92051442"/>
<dbReference type="EMBL" id="JAQQWN010000009">
    <property type="protein sequence ID" value="KAK8067321.1"/>
    <property type="molecule type" value="Genomic_DNA"/>
</dbReference>
<name>A0ABR1V803_9PEZI</name>
<protein>
    <submittedName>
        <fullName evidence="1">Uncharacterized protein</fullName>
    </submittedName>
</protein>
<dbReference type="RefSeq" id="XP_066664074.1">
    <property type="nucleotide sequence ID" value="XM_066818382.1"/>
</dbReference>
<comment type="caution">
    <text evidence="1">The sequence shown here is derived from an EMBL/GenBank/DDBJ whole genome shotgun (WGS) entry which is preliminary data.</text>
</comment>
<reference evidence="1 2" key="1">
    <citation type="submission" date="2023-01" db="EMBL/GenBank/DDBJ databases">
        <title>Analysis of 21 Apiospora genomes using comparative genomics revels a genus with tremendous synthesis potential of carbohydrate active enzymes and secondary metabolites.</title>
        <authorList>
            <person name="Sorensen T."/>
        </authorList>
    </citation>
    <scope>NUCLEOTIDE SEQUENCE [LARGE SCALE GENOMIC DNA]</scope>
    <source>
        <strain evidence="1 2">CBS 114990</strain>
    </source>
</reference>
<evidence type="ECO:0000313" key="2">
    <source>
        <dbReference type="Proteomes" id="UP001433268"/>
    </source>
</evidence>
<organism evidence="1 2">
    <name type="scientific">Apiospora hydei</name>
    <dbReference type="NCBI Taxonomy" id="1337664"/>
    <lineage>
        <taxon>Eukaryota</taxon>
        <taxon>Fungi</taxon>
        <taxon>Dikarya</taxon>
        <taxon>Ascomycota</taxon>
        <taxon>Pezizomycotina</taxon>
        <taxon>Sordariomycetes</taxon>
        <taxon>Xylariomycetidae</taxon>
        <taxon>Amphisphaeriales</taxon>
        <taxon>Apiosporaceae</taxon>
        <taxon>Apiospora</taxon>
    </lineage>
</organism>
<gene>
    <name evidence="1" type="ORF">PG997_014068</name>
</gene>
<dbReference type="Proteomes" id="UP001433268">
    <property type="component" value="Unassembled WGS sequence"/>
</dbReference>
<proteinExistence type="predicted"/>
<evidence type="ECO:0000313" key="1">
    <source>
        <dbReference type="EMBL" id="KAK8067321.1"/>
    </source>
</evidence>
<accession>A0ABR1V803</accession>